<organism evidence="5 6">
    <name type="scientific">Paracoccus yeei</name>
    <dbReference type="NCBI Taxonomy" id="147645"/>
    <lineage>
        <taxon>Bacteria</taxon>
        <taxon>Pseudomonadati</taxon>
        <taxon>Pseudomonadota</taxon>
        <taxon>Alphaproteobacteria</taxon>
        <taxon>Rhodobacterales</taxon>
        <taxon>Paracoccaceae</taxon>
        <taxon>Paracoccus</taxon>
    </lineage>
</organism>
<evidence type="ECO:0000256" key="1">
    <source>
        <dbReference type="ARBA" id="ARBA00022612"/>
    </source>
</evidence>
<keyword evidence="6" id="KW-1185">Reference proteome</keyword>
<evidence type="ECO:0000313" key="6">
    <source>
        <dbReference type="Proteomes" id="UP000191257"/>
    </source>
</evidence>
<dbReference type="GO" id="GO:0008233">
    <property type="term" value="F:peptidase activity"/>
    <property type="evidence" value="ECO:0007669"/>
    <property type="project" value="UniProtKB-KW"/>
</dbReference>
<gene>
    <name evidence="5" type="ORF">A6J80_02770</name>
</gene>
<dbReference type="AlphaFoldDB" id="A0A1V0GNS1"/>
<keyword evidence="2 5" id="KW-0645">Protease</keyword>
<evidence type="ECO:0000256" key="3">
    <source>
        <dbReference type="ARBA" id="ARBA00022801"/>
    </source>
</evidence>
<dbReference type="EMBL" id="CP020442">
    <property type="protein sequence ID" value="ARC35448.1"/>
    <property type="molecule type" value="Genomic_DNA"/>
</dbReference>
<reference evidence="5" key="1">
    <citation type="submission" date="2017-12" db="EMBL/GenBank/DDBJ databases">
        <title>FDA dAtabase for Regulatory Grade micrObial Sequences (FDA-ARGOS): Supporting development and validation of Infectious Disease Dx tests.</title>
        <authorList>
            <person name="Campos J."/>
            <person name="Goldberg B."/>
            <person name="Tallon L."/>
            <person name="Sadzewicz L."/>
            <person name="Sengamalay N."/>
            <person name="Ott S."/>
            <person name="Godinez A."/>
            <person name="Nagaraj S."/>
            <person name="Vyas G."/>
            <person name="Aluvathingal J."/>
            <person name="Nadendla S."/>
            <person name="Geyer C."/>
            <person name="Nandy P."/>
            <person name="Hobson J."/>
            <person name="Sichtig H."/>
        </authorList>
    </citation>
    <scope>NUCLEOTIDE SEQUENCE</scope>
    <source>
        <strain evidence="5">FDAARGOS_252</strain>
    </source>
</reference>
<dbReference type="NCBIfam" id="TIGR01543">
    <property type="entry name" value="proheadase_HK97"/>
    <property type="match status" value="1"/>
</dbReference>
<dbReference type="GO" id="GO:0006508">
    <property type="term" value="P:proteolysis"/>
    <property type="evidence" value="ECO:0007669"/>
    <property type="project" value="UniProtKB-KW"/>
</dbReference>
<keyword evidence="1" id="KW-1188">Viral release from host cell</keyword>
<dbReference type="Pfam" id="PF04586">
    <property type="entry name" value="Peptidase_S78"/>
    <property type="match status" value="1"/>
</dbReference>
<proteinExistence type="predicted"/>
<dbReference type="Proteomes" id="UP000191257">
    <property type="component" value="Chromosome"/>
</dbReference>
<evidence type="ECO:0000313" key="5">
    <source>
        <dbReference type="EMBL" id="ARC35448.1"/>
    </source>
</evidence>
<sequence>MLWGGFNGSLELRTEGGATRLRGRFPYGAATVLATTPTRKREVFAARAFAARIEAGEDIHLLAGHDFEKPLASRAAGSLDLTDTDDALIFEARIEGSTSWAQDFLAAHAAGLIRGLSPGFRVAQGDGAELVKRDGEGLIRVIHRAELFELSAVTRPAYPMAQVEARSWETHQDRQPYRGAVHPLNRWRV</sequence>
<dbReference type="RefSeq" id="WP_080620404.1">
    <property type="nucleotide sequence ID" value="NZ_CAWMZI010000001.1"/>
</dbReference>
<dbReference type="KEGG" id="pye:A6J80_02770"/>
<name>A0A1V0GNS1_9RHOB</name>
<evidence type="ECO:0000256" key="2">
    <source>
        <dbReference type="ARBA" id="ARBA00022670"/>
    </source>
</evidence>
<feature type="domain" description="Prohead serine protease" evidence="4">
    <location>
        <begin position="39"/>
        <end position="172"/>
    </location>
</feature>
<dbReference type="InterPro" id="IPR054613">
    <property type="entry name" value="Peptidase_S78_dom"/>
</dbReference>
<evidence type="ECO:0000259" key="4">
    <source>
        <dbReference type="Pfam" id="PF04586"/>
    </source>
</evidence>
<dbReference type="STRING" id="147645.A6J80_02770"/>
<protein>
    <submittedName>
        <fullName evidence="5">HK97 family phage prohead protease</fullName>
    </submittedName>
</protein>
<dbReference type="InterPro" id="IPR006433">
    <property type="entry name" value="Prohead_protease"/>
</dbReference>
<keyword evidence="3" id="KW-0378">Hydrolase</keyword>
<accession>A0A1V0GNS1</accession>